<organism evidence="1 2">
    <name type="scientific">Albula glossodonta</name>
    <name type="common">roundjaw bonefish</name>
    <dbReference type="NCBI Taxonomy" id="121402"/>
    <lineage>
        <taxon>Eukaryota</taxon>
        <taxon>Metazoa</taxon>
        <taxon>Chordata</taxon>
        <taxon>Craniata</taxon>
        <taxon>Vertebrata</taxon>
        <taxon>Euteleostomi</taxon>
        <taxon>Actinopterygii</taxon>
        <taxon>Neopterygii</taxon>
        <taxon>Teleostei</taxon>
        <taxon>Albuliformes</taxon>
        <taxon>Albulidae</taxon>
        <taxon>Albula</taxon>
    </lineage>
</organism>
<evidence type="ECO:0000313" key="1">
    <source>
        <dbReference type="EMBL" id="KAG9330743.1"/>
    </source>
</evidence>
<reference evidence="1" key="1">
    <citation type="thesis" date="2021" institute="BYU ScholarsArchive" country="Provo, UT, USA">
        <title>Applications of and Algorithms for Genome Assembly and Genomic Analyses with an Emphasis on Marine Teleosts.</title>
        <authorList>
            <person name="Pickett B.D."/>
        </authorList>
    </citation>
    <scope>NUCLEOTIDE SEQUENCE</scope>
    <source>
        <strain evidence="1">HI-2016</strain>
    </source>
</reference>
<sequence length="114" mass="12773">MWPQMIVWPNNPCLESLLAQQAALSAWIRSLQAGPWQLSFSPFLELQAAEERTAGALLQPGLEYTYLFHITPLHDALGQTPMEHWLFHSILTGLAACRDILNETGKFPDDSVPT</sequence>
<proteinExistence type="predicted"/>
<dbReference type="AlphaFoldDB" id="A0A8T2MSW9"/>
<feature type="non-terminal residue" evidence="1">
    <location>
        <position position="1"/>
    </location>
</feature>
<accession>A0A8T2MSW9</accession>
<dbReference type="EMBL" id="JAFBMS010000465">
    <property type="protein sequence ID" value="KAG9330743.1"/>
    <property type="molecule type" value="Genomic_DNA"/>
</dbReference>
<gene>
    <name evidence="1" type="ORF">JZ751_022181</name>
</gene>
<comment type="caution">
    <text evidence="1">The sequence shown here is derived from an EMBL/GenBank/DDBJ whole genome shotgun (WGS) entry which is preliminary data.</text>
</comment>
<evidence type="ECO:0000313" key="2">
    <source>
        <dbReference type="Proteomes" id="UP000824540"/>
    </source>
</evidence>
<name>A0A8T2MSW9_9TELE</name>
<dbReference type="Proteomes" id="UP000824540">
    <property type="component" value="Unassembled WGS sequence"/>
</dbReference>
<protein>
    <submittedName>
        <fullName evidence="1">Uncharacterized protein</fullName>
    </submittedName>
</protein>
<keyword evidence="2" id="KW-1185">Reference proteome</keyword>